<evidence type="ECO:0000256" key="1">
    <source>
        <dbReference type="SAM" id="Phobius"/>
    </source>
</evidence>
<feature type="transmembrane region" description="Helical" evidence="1">
    <location>
        <begin position="44"/>
        <end position="68"/>
    </location>
</feature>
<name>A0A9D9NRS1_9BACT</name>
<reference evidence="2" key="1">
    <citation type="submission" date="2020-10" db="EMBL/GenBank/DDBJ databases">
        <authorList>
            <person name="Gilroy R."/>
        </authorList>
    </citation>
    <scope>NUCLEOTIDE SEQUENCE</scope>
    <source>
        <strain evidence="2">B2-16538</strain>
    </source>
</reference>
<dbReference type="Proteomes" id="UP000823750">
    <property type="component" value="Unassembled WGS sequence"/>
</dbReference>
<dbReference type="AlphaFoldDB" id="A0A9D9NRS1"/>
<dbReference type="EMBL" id="JADILX010000052">
    <property type="protein sequence ID" value="MBO8485359.1"/>
    <property type="molecule type" value="Genomic_DNA"/>
</dbReference>
<protein>
    <submittedName>
        <fullName evidence="2">Uncharacterized protein</fullName>
    </submittedName>
</protein>
<organism evidence="2 3">
    <name type="scientific">Candidatus Cryptobacteroides excrementavium</name>
    <dbReference type="NCBI Taxonomy" id="2840759"/>
    <lineage>
        <taxon>Bacteria</taxon>
        <taxon>Pseudomonadati</taxon>
        <taxon>Bacteroidota</taxon>
        <taxon>Bacteroidia</taxon>
        <taxon>Bacteroidales</taxon>
        <taxon>Candidatus Cryptobacteroides</taxon>
    </lineage>
</organism>
<evidence type="ECO:0000313" key="3">
    <source>
        <dbReference type="Proteomes" id="UP000823750"/>
    </source>
</evidence>
<keyword evidence="1" id="KW-0472">Membrane</keyword>
<accession>A0A9D9NRS1</accession>
<proteinExistence type="predicted"/>
<keyword evidence="1" id="KW-0812">Transmembrane</keyword>
<reference evidence="2" key="2">
    <citation type="journal article" date="2021" name="PeerJ">
        <title>Extensive microbial diversity within the chicken gut microbiome revealed by metagenomics and culture.</title>
        <authorList>
            <person name="Gilroy R."/>
            <person name="Ravi A."/>
            <person name="Getino M."/>
            <person name="Pursley I."/>
            <person name="Horton D.L."/>
            <person name="Alikhan N.F."/>
            <person name="Baker D."/>
            <person name="Gharbi K."/>
            <person name="Hall N."/>
            <person name="Watson M."/>
            <person name="Adriaenssens E.M."/>
            <person name="Foster-Nyarko E."/>
            <person name="Jarju S."/>
            <person name="Secka A."/>
            <person name="Antonio M."/>
            <person name="Oren A."/>
            <person name="Chaudhuri R.R."/>
            <person name="La Ragione R."/>
            <person name="Hildebrand F."/>
            <person name="Pallen M.J."/>
        </authorList>
    </citation>
    <scope>NUCLEOTIDE SEQUENCE</scope>
    <source>
        <strain evidence="2">B2-16538</strain>
    </source>
</reference>
<sequence length="73" mass="8569">MENTENKTNRPAVWKEYVSMLCNAVILICSIAMLVQHYKFDVEMSVFAIVIWWVLIAYSIYRTIAIIVSRLKK</sequence>
<feature type="transmembrane region" description="Helical" evidence="1">
    <location>
        <begin position="17"/>
        <end position="38"/>
    </location>
</feature>
<comment type="caution">
    <text evidence="2">The sequence shown here is derived from an EMBL/GenBank/DDBJ whole genome shotgun (WGS) entry which is preliminary data.</text>
</comment>
<gene>
    <name evidence="2" type="ORF">IAB78_02925</name>
</gene>
<evidence type="ECO:0000313" key="2">
    <source>
        <dbReference type="EMBL" id="MBO8485359.1"/>
    </source>
</evidence>
<keyword evidence="1" id="KW-1133">Transmembrane helix</keyword>